<sequence>MTQTFEDAGNYGKEFVDTGLKSLAALSKSAQAIAVESAEYAKKSFETGSTALEKLLSAKSLENAFEIQADYAKQAYEGFLAEATTLSGLYADMAKDSYKPFESIVAKAR</sequence>
<dbReference type="RefSeq" id="WP_165030730.1">
    <property type="nucleotide sequence ID" value="NZ_JAAKZF010000031.1"/>
</dbReference>
<name>A0A6G4WGP5_9HYPH</name>
<proteinExistence type="predicted"/>
<dbReference type="InterPro" id="IPR018968">
    <property type="entry name" value="Phasin"/>
</dbReference>
<dbReference type="EMBL" id="JAAKZF010000031">
    <property type="protein sequence ID" value="NGO53396.1"/>
    <property type="molecule type" value="Genomic_DNA"/>
</dbReference>
<evidence type="ECO:0000313" key="2">
    <source>
        <dbReference type="EMBL" id="NGO53396.1"/>
    </source>
</evidence>
<comment type="caution">
    <text evidence="2">The sequence shown here is derived from an EMBL/GenBank/DDBJ whole genome shotgun (WGS) entry which is preliminary data.</text>
</comment>
<reference evidence="2 3" key="1">
    <citation type="submission" date="2020-02" db="EMBL/GenBank/DDBJ databases">
        <title>Genome sequence of strain CCNWXJ40-4.</title>
        <authorList>
            <person name="Gao J."/>
            <person name="Sun J."/>
        </authorList>
    </citation>
    <scope>NUCLEOTIDE SEQUENCE [LARGE SCALE GENOMIC DNA]</scope>
    <source>
        <strain evidence="2 3">CCNWXJ 40-4</strain>
    </source>
</reference>
<evidence type="ECO:0000259" key="1">
    <source>
        <dbReference type="Pfam" id="PF09361"/>
    </source>
</evidence>
<organism evidence="2 3">
    <name type="scientific">Allomesorhizobium camelthorni</name>
    <dbReference type="NCBI Taxonomy" id="475069"/>
    <lineage>
        <taxon>Bacteria</taxon>
        <taxon>Pseudomonadati</taxon>
        <taxon>Pseudomonadota</taxon>
        <taxon>Alphaproteobacteria</taxon>
        <taxon>Hyphomicrobiales</taxon>
        <taxon>Phyllobacteriaceae</taxon>
        <taxon>Allomesorhizobium</taxon>
    </lineage>
</organism>
<dbReference type="Pfam" id="PF09361">
    <property type="entry name" value="Phasin_2"/>
    <property type="match status" value="1"/>
</dbReference>
<gene>
    <name evidence="2" type="ORF">G6N73_19900</name>
</gene>
<feature type="domain" description="Phasin" evidence="1">
    <location>
        <begin position="10"/>
        <end position="103"/>
    </location>
</feature>
<accession>A0A6G4WGP5</accession>
<protein>
    <submittedName>
        <fullName evidence="2">Phasin family protein</fullName>
    </submittedName>
</protein>
<evidence type="ECO:0000313" key="3">
    <source>
        <dbReference type="Proteomes" id="UP001642900"/>
    </source>
</evidence>
<dbReference type="AlphaFoldDB" id="A0A6G4WGP5"/>
<dbReference type="Proteomes" id="UP001642900">
    <property type="component" value="Unassembled WGS sequence"/>
</dbReference>
<keyword evidence="3" id="KW-1185">Reference proteome</keyword>